<keyword evidence="13" id="KW-0325">Glycoprotein</keyword>
<evidence type="ECO:0000256" key="20">
    <source>
        <dbReference type="RuleBase" id="RU362060"/>
    </source>
</evidence>
<dbReference type="GO" id="GO:0005576">
    <property type="term" value="C:extracellular region"/>
    <property type="evidence" value="ECO:0007669"/>
    <property type="project" value="UniProtKB-SubCell"/>
</dbReference>
<dbReference type="GO" id="GO:0006979">
    <property type="term" value="P:response to oxidative stress"/>
    <property type="evidence" value="ECO:0007669"/>
    <property type="project" value="UniProtKB-UniRule"/>
</dbReference>
<proteinExistence type="inferred from homology"/>
<keyword evidence="20" id="KW-0964">Secreted</keyword>
<evidence type="ECO:0000256" key="16">
    <source>
        <dbReference type="PIRSR" id="PIRSR600823-2"/>
    </source>
</evidence>
<evidence type="ECO:0000256" key="1">
    <source>
        <dbReference type="ARBA" id="ARBA00000189"/>
    </source>
</evidence>
<evidence type="ECO:0000256" key="8">
    <source>
        <dbReference type="ARBA" id="ARBA00022729"/>
    </source>
</evidence>
<evidence type="ECO:0000256" key="9">
    <source>
        <dbReference type="ARBA" id="ARBA00023002"/>
    </source>
</evidence>
<feature type="binding site" evidence="17">
    <location>
        <position position="248"/>
    </location>
    <ligand>
        <name>Ca(2+)</name>
        <dbReference type="ChEBI" id="CHEBI:29108"/>
        <label>2</label>
    </ligand>
</feature>
<dbReference type="InterPro" id="IPR019793">
    <property type="entry name" value="Peroxidases_heam-ligand_BS"/>
</dbReference>
<dbReference type="PRINTS" id="PR00461">
    <property type="entry name" value="PLPEROXIDASE"/>
</dbReference>
<keyword evidence="10 17" id="KW-0408">Iron</keyword>
<feature type="binding site" evidence="17">
    <location>
        <position position="256"/>
    </location>
    <ligand>
        <name>Ca(2+)</name>
        <dbReference type="ChEBI" id="CHEBI:29108"/>
        <label>2</label>
    </ligand>
</feature>
<dbReference type="Proteomes" id="UP000594263">
    <property type="component" value="Unplaced"/>
</dbReference>
<evidence type="ECO:0000256" key="3">
    <source>
        <dbReference type="ARBA" id="ARBA00006873"/>
    </source>
</evidence>
<dbReference type="SUPFAM" id="SSF48113">
    <property type="entry name" value="Heme-dependent peroxidases"/>
    <property type="match status" value="1"/>
</dbReference>
<feature type="signal peptide" evidence="20">
    <location>
        <begin position="1"/>
        <end position="29"/>
    </location>
</feature>
<feature type="disulfide bond" evidence="19">
    <location>
        <begin position="204"/>
        <end position="232"/>
    </location>
</feature>
<dbReference type="PANTHER" id="PTHR31517:SF80">
    <property type="entry name" value="PEROXIDASE"/>
    <property type="match status" value="1"/>
</dbReference>
<keyword evidence="6 20" id="KW-0349">Heme</keyword>
<organism evidence="22 23">
    <name type="scientific">Kalanchoe fedtschenkoi</name>
    <name type="common">Lavender scallops</name>
    <name type="synonym">South American air plant</name>
    <dbReference type="NCBI Taxonomy" id="63787"/>
    <lineage>
        <taxon>Eukaryota</taxon>
        <taxon>Viridiplantae</taxon>
        <taxon>Streptophyta</taxon>
        <taxon>Embryophyta</taxon>
        <taxon>Tracheophyta</taxon>
        <taxon>Spermatophyta</taxon>
        <taxon>Magnoliopsida</taxon>
        <taxon>eudicotyledons</taxon>
        <taxon>Gunneridae</taxon>
        <taxon>Pentapetalae</taxon>
        <taxon>Saxifragales</taxon>
        <taxon>Crassulaceae</taxon>
        <taxon>Kalanchoe</taxon>
    </lineage>
</organism>
<comment type="similarity">
    <text evidence="20">Belongs to the peroxidase family. Classical plant (class III) peroxidase subfamily.</text>
</comment>
<dbReference type="GO" id="GO:0046872">
    <property type="term" value="F:metal ion binding"/>
    <property type="evidence" value="ECO:0007669"/>
    <property type="project" value="UniProtKB-UniRule"/>
</dbReference>
<dbReference type="InterPro" id="IPR033905">
    <property type="entry name" value="Secretory_peroxidase"/>
</dbReference>
<dbReference type="InterPro" id="IPR010255">
    <property type="entry name" value="Haem_peroxidase_sf"/>
</dbReference>
<comment type="subcellular location">
    <subcellularLocation>
        <location evidence="20">Secreted</location>
    </subcellularLocation>
</comment>
<keyword evidence="8 20" id="KW-0732">Signal</keyword>
<dbReference type="GO" id="GO:0048511">
    <property type="term" value="P:rhythmic process"/>
    <property type="evidence" value="ECO:0007669"/>
    <property type="project" value="UniProtKB-KW"/>
</dbReference>
<keyword evidence="9 20" id="KW-0560">Oxidoreductase</keyword>
<name>A0A7N0R9C7_KALFE</name>
<evidence type="ECO:0000256" key="19">
    <source>
        <dbReference type="PIRSR" id="PIRSR600823-5"/>
    </source>
</evidence>
<comment type="cofactor">
    <cofactor evidence="17 20">
        <name>Ca(2+)</name>
        <dbReference type="ChEBI" id="CHEBI:29108"/>
    </cofactor>
    <text evidence="17 20">Binds 2 calcium ions per subunit.</text>
</comment>
<dbReference type="AlphaFoldDB" id="A0A7N0R9C7"/>
<feature type="active site" description="Proton acceptor" evidence="15">
    <location>
        <position position="71"/>
    </location>
</feature>
<feature type="binding site" evidence="17">
    <location>
        <position position="93"/>
    </location>
    <ligand>
        <name>Ca(2+)</name>
        <dbReference type="ChEBI" id="CHEBI:29108"/>
        <label>1</label>
    </ligand>
</feature>
<evidence type="ECO:0000256" key="15">
    <source>
        <dbReference type="PIRSR" id="PIRSR600823-1"/>
    </source>
</evidence>
<feature type="binding site" evidence="17">
    <location>
        <position position="81"/>
    </location>
    <ligand>
        <name>Ca(2+)</name>
        <dbReference type="ChEBI" id="CHEBI:29108"/>
        <label>1</label>
    </ligand>
</feature>
<keyword evidence="11" id="KW-0090">Biological rhythms</keyword>
<dbReference type="FunFam" id="1.10.520.10:FF:000010">
    <property type="entry name" value="Peroxidase"/>
    <property type="match status" value="1"/>
</dbReference>
<evidence type="ECO:0000313" key="22">
    <source>
        <dbReference type="EnsemblPlants" id="Kaladp0002s0101.1.v1.1"/>
    </source>
</evidence>
<dbReference type="GO" id="GO:0042744">
    <property type="term" value="P:hydrogen peroxide catabolic process"/>
    <property type="evidence" value="ECO:0007669"/>
    <property type="project" value="UniProtKB-KW"/>
</dbReference>
<evidence type="ECO:0000256" key="2">
    <source>
        <dbReference type="ARBA" id="ARBA00002322"/>
    </source>
</evidence>
<dbReference type="PRINTS" id="PR00458">
    <property type="entry name" value="PEROXIDASE"/>
</dbReference>
<dbReference type="Pfam" id="PF00141">
    <property type="entry name" value="peroxidase"/>
    <property type="match status" value="1"/>
</dbReference>
<dbReference type="PROSITE" id="PS00435">
    <property type="entry name" value="PEROXIDASE_1"/>
    <property type="match status" value="1"/>
</dbReference>
<reference evidence="22" key="1">
    <citation type="submission" date="2021-01" db="UniProtKB">
        <authorList>
            <consortium name="EnsemblPlants"/>
        </authorList>
    </citation>
    <scope>IDENTIFICATION</scope>
</reference>
<sequence length="330" mass="37379">MNPMKLPGLHFSRLLCLLSLLLHFYFVTSELRLNYYSKTCPKAEEIIKQQVVKIEKKVGTVAESWTRILSHDCMVQSCDASVLLETTQEIQSELESDRSFGIRNLKYLNTIKKAVERECPSTVSCADILALAAKEAIVLRGGPEIQMKTGRRDSKKSYLSETYQAIPNHNDSTSSVLSHFGSIGLDVEETVAILGVHSIGRTHCRNIVQRLYPTVDPTLDPDYAEYLKERRCPTATPDPKKVEYARNDRGTPYILDNYYYKNLLAHKGLLVVDQQLASDPRTSSYVKKFAGDNEYFLQLFARAVLKLSENNPLVGDEGEIRKDCRYVNSN</sequence>
<keyword evidence="17 20" id="KW-0106">Calcium</keyword>
<evidence type="ECO:0000256" key="17">
    <source>
        <dbReference type="PIRSR" id="PIRSR600823-3"/>
    </source>
</evidence>
<feature type="disulfide bond" evidence="19">
    <location>
        <begin position="40"/>
        <end position="119"/>
    </location>
</feature>
<dbReference type="Gramene" id="Kaladp0002s0101.1.v1.1">
    <property type="protein sequence ID" value="Kaladp0002s0101.1.v1.1"/>
    <property type="gene ID" value="Kaladp0002s0101.v1.1"/>
</dbReference>
<evidence type="ECO:0000256" key="7">
    <source>
        <dbReference type="ARBA" id="ARBA00022723"/>
    </source>
</evidence>
<feature type="binding site" evidence="17">
    <location>
        <position position="251"/>
    </location>
    <ligand>
        <name>Ca(2+)</name>
        <dbReference type="ChEBI" id="CHEBI:29108"/>
        <label>2</label>
    </ligand>
</feature>
<keyword evidence="12 19" id="KW-1015">Disulfide bond</keyword>
<evidence type="ECO:0000256" key="11">
    <source>
        <dbReference type="ARBA" id="ARBA00023108"/>
    </source>
</evidence>
<keyword evidence="14 20" id="KW-0376">Hydrogen peroxide</keyword>
<comment type="function">
    <text evidence="2">Removal of H(2)O(2), oxidation of toxic reductants, biosynthesis and degradation of lignin, suberization, auxin catabolism, response to environmental stresses such as wounding, pathogen attack and oxidative stress. These functions might be dependent on each isozyme/isoform in each plant tissue.</text>
</comment>
<evidence type="ECO:0000256" key="4">
    <source>
        <dbReference type="ARBA" id="ARBA00012313"/>
    </source>
</evidence>
<dbReference type="InterPro" id="IPR000823">
    <property type="entry name" value="Peroxidase_pln"/>
</dbReference>
<dbReference type="PROSITE" id="PS50873">
    <property type="entry name" value="PEROXIDASE_4"/>
    <property type="match status" value="1"/>
</dbReference>
<feature type="disulfide bond" evidence="19">
    <location>
        <begin position="73"/>
        <end position="78"/>
    </location>
</feature>
<evidence type="ECO:0000256" key="14">
    <source>
        <dbReference type="ARBA" id="ARBA00023324"/>
    </source>
</evidence>
<feature type="domain" description="Plant heme peroxidase family profile" evidence="21">
    <location>
        <begin position="30"/>
        <end position="328"/>
    </location>
</feature>
<keyword evidence="7 17" id="KW-0479">Metal-binding</keyword>
<feature type="site" description="Transition state stabilizer" evidence="18">
    <location>
        <position position="67"/>
    </location>
</feature>
<dbReference type="EC" id="1.11.1.7" evidence="4 20"/>
<feature type="chain" id="PRO_5029930963" description="Peroxidase" evidence="20">
    <location>
        <begin position="30"/>
        <end position="330"/>
    </location>
</feature>
<evidence type="ECO:0000256" key="13">
    <source>
        <dbReference type="ARBA" id="ARBA00023180"/>
    </source>
</evidence>
<dbReference type="Gene3D" id="1.10.520.10">
    <property type="match status" value="1"/>
</dbReference>
<keyword evidence="5 20" id="KW-0575">Peroxidase</keyword>
<dbReference type="FunFam" id="1.10.420.10:FF:000007">
    <property type="entry name" value="Peroxidase"/>
    <property type="match status" value="1"/>
</dbReference>
<feature type="binding site" evidence="17">
    <location>
        <position position="79"/>
    </location>
    <ligand>
        <name>Ca(2+)</name>
        <dbReference type="ChEBI" id="CHEBI:29108"/>
        <label>1</label>
    </ligand>
</feature>
<evidence type="ECO:0000256" key="6">
    <source>
        <dbReference type="ARBA" id="ARBA00022617"/>
    </source>
</evidence>
<dbReference type="InterPro" id="IPR002016">
    <property type="entry name" value="Haem_peroxidase"/>
</dbReference>
<dbReference type="PANTHER" id="PTHR31517">
    <property type="match status" value="1"/>
</dbReference>
<feature type="binding site" evidence="16">
    <location>
        <position position="167"/>
    </location>
    <ligand>
        <name>substrate</name>
    </ligand>
</feature>
<dbReference type="GO" id="GO:0020037">
    <property type="term" value="F:heme binding"/>
    <property type="evidence" value="ECO:0007669"/>
    <property type="project" value="UniProtKB-UniRule"/>
</dbReference>
<dbReference type="CDD" id="cd00693">
    <property type="entry name" value="secretory_peroxidase"/>
    <property type="match status" value="1"/>
</dbReference>
<comment type="catalytic activity">
    <reaction evidence="1 20">
        <text>2 a phenolic donor + H2O2 = 2 a phenolic radical donor + 2 H2O</text>
        <dbReference type="Rhea" id="RHEA:56136"/>
        <dbReference type="ChEBI" id="CHEBI:15377"/>
        <dbReference type="ChEBI" id="CHEBI:16240"/>
        <dbReference type="ChEBI" id="CHEBI:139520"/>
        <dbReference type="ChEBI" id="CHEBI:139521"/>
        <dbReference type="EC" id="1.11.1.7"/>
    </reaction>
</comment>
<feature type="binding site" evidence="17">
    <location>
        <position position="75"/>
    </location>
    <ligand>
        <name>Ca(2+)</name>
        <dbReference type="ChEBI" id="CHEBI:29108"/>
        <label>1</label>
    </ligand>
</feature>
<evidence type="ECO:0000313" key="23">
    <source>
        <dbReference type="Proteomes" id="UP000594263"/>
    </source>
</evidence>
<feature type="binding site" evidence="17">
    <location>
        <position position="72"/>
    </location>
    <ligand>
        <name>Ca(2+)</name>
        <dbReference type="ChEBI" id="CHEBI:29108"/>
        <label>1</label>
    </ligand>
</feature>
<evidence type="ECO:0000256" key="12">
    <source>
        <dbReference type="ARBA" id="ARBA00023157"/>
    </source>
</evidence>
<accession>A0A7N0R9C7</accession>
<comment type="similarity">
    <text evidence="3">Belongs to the peroxidase family. Ascorbate peroxidase subfamily.</text>
</comment>
<dbReference type="EnsemblPlants" id="Kaladp0002s0101.1.v1.1">
    <property type="protein sequence ID" value="Kaladp0002s0101.1.v1.1"/>
    <property type="gene ID" value="Kaladp0002s0101.v1.1"/>
</dbReference>
<evidence type="ECO:0000259" key="21">
    <source>
        <dbReference type="PROSITE" id="PS50873"/>
    </source>
</evidence>
<dbReference type="Gene3D" id="1.10.420.10">
    <property type="entry name" value="Peroxidase, domain 2"/>
    <property type="match status" value="1"/>
</dbReference>
<comment type="cofactor">
    <cofactor evidence="17 20">
        <name>heme b</name>
        <dbReference type="ChEBI" id="CHEBI:60344"/>
    </cofactor>
    <text evidence="17 20">Binds 1 heme b (iron(II)-protoporphyrin IX) group per subunit.</text>
</comment>
<protein>
    <recommendedName>
        <fullName evidence="4 20">Peroxidase</fullName>
        <ecNumber evidence="4 20">1.11.1.7</ecNumber>
    </recommendedName>
</protein>
<dbReference type="GO" id="GO:0140825">
    <property type="term" value="F:lactoperoxidase activity"/>
    <property type="evidence" value="ECO:0007669"/>
    <property type="project" value="UniProtKB-EC"/>
</dbReference>
<feature type="disulfide bond" evidence="19">
    <location>
        <begin position="125"/>
        <end position="324"/>
    </location>
</feature>
<keyword evidence="23" id="KW-1185">Reference proteome</keyword>
<feature type="binding site" description="axial binding residue" evidence="17">
    <location>
        <position position="197"/>
    </location>
    <ligand>
        <name>heme b</name>
        <dbReference type="ChEBI" id="CHEBI:60344"/>
    </ligand>
    <ligandPart>
        <name>Fe</name>
        <dbReference type="ChEBI" id="CHEBI:18248"/>
    </ligandPart>
</feature>
<evidence type="ECO:0000256" key="10">
    <source>
        <dbReference type="ARBA" id="ARBA00023004"/>
    </source>
</evidence>
<evidence type="ECO:0000256" key="18">
    <source>
        <dbReference type="PIRSR" id="PIRSR600823-4"/>
    </source>
</evidence>
<evidence type="ECO:0000256" key="5">
    <source>
        <dbReference type="ARBA" id="ARBA00022559"/>
    </source>
</evidence>